<dbReference type="InterPro" id="IPR004089">
    <property type="entry name" value="MCPsignal_dom"/>
</dbReference>
<dbReference type="SMART" id="SM00283">
    <property type="entry name" value="MA"/>
    <property type="match status" value="1"/>
</dbReference>
<reference evidence="6" key="1">
    <citation type="submission" date="2019-08" db="EMBL/GenBank/DDBJ databases">
        <authorList>
            <person name="Kucharzyk K."/>
            <person name="Murdoch R.W."/>
            <person name="Higgins S."/>
            <person name="Loffler F."/>
        </authorList>
    </citation>
    <scope>NUCLEOTIDE SEQUENCE</scope>
</reference>
<dbReference type="PANTHER" id="PTHR32089">
    <property type="entry name" value="METHYL-ACCEPTING CHEMOTAXIS PROTEIN MCPB"/>
    <property type="match status" value="1"/>
</dbReference>
<feature type="domain" description="HAMP" evidence="5">
    <location>
        <begin position="202"/>
        <end position="256"/>
    </location>
</feature>
<dbReference type="Gene3D" id="1.10.8.500">
    <property type="entry name" value="HAMP domain in histidine kinase"/>
    <property type="match status" value="1"/>
</dbReference>
<comment type="similarity">
    <text evidence="2">Belongs to the methyl-accepting chemotaxis (MCP) protein family.</text>
</comment>
<feature type="transmembrane region" description="Helical" evidence="3">
    <location>
        <begin position="181"/>
        <end position="200"/>
    </location>
</feature>
<keyword evidence="3" id="KW-0812">Transmembrane</keyword>
<sequence>MFNTIQKKLIAGFSLILLILISSTAYNQKIYNDDKMHIMEIKEKAIVSFIYATEIKNNVIQVGQFFTDVSATKNTAHLKEAEEQYNLYKSNSKELSSINPEYKKQLDEINIELDNLYFYGKEMTDMYITNGHENGNIMMDEFDKMADNINSKVSDIQKKIESSLNDDLMTLQMHLEMNQKISIYLAAINVVLSIIIDVLLSRVITKPILNFLNIFKDLENGEGDLTRRIYVKTKDEMLKLAMSFNNFMESLEKMVLNIKINSDIISKGSILLNEGGIQAAQSINLIKNNTNRTAEDTQKINIAINQITDSIFMIAQSSQTFASDAQNINIEIDSINNLTQEGEQKALSAKLEMEKTKEISLNTIDITEKLGSQADEIGKIIDTIKSITVQTHLLALNASIEAARAGQSGKAFGVVADEIRNLAESNNKSAENIENIILNIQDMIKQTTEATSEVGENIEKGSVMVENVHTQLQNIINKVSNINDKVQNIVATAEEQSASTEELSATMEAIKESNMTITASMQEAAASISEQNVTISNLSVIASDLNTSSEQLKGLICKFKLQEE</sequence>
<dbReference type="GO" id="GO:0016020">
    <property type="term" value="C:membrane"/>
    <property type="evidence" value="ECO:0007669"/>
    <property type="project" value="InterPro"/>
</dbReference>
<dbReference type="Pfam" id="PF00015">
    <property type="entry name" value="MCPsignal"/>
    <property type="match status" value="1"/>
</dbReference>
<dbReference type="GO" id="GO:0007165">
    <property type="term" value="P:signal transduction"/>
    <property type="evidence" value="ECO:0007669"/>
    <property type="project" value="UniProtKB-KW"/>
</dbReference>
<gene>
    <name evidence="6" type="ORF">SDC9_48013</name>
</gene>
<feature type="domain" description="Methyl-accepting transducer" evidence="4">
    <location>
        <begin position="268"/>
        <end position="511"/>
    </location>
</feature>
<evidence type="ECO:0000259" key="5">
    <source>
        <dbReference type="PROSITE" id="PS50885"/>
    </source>
</evidence>
<dbReference type="PROSITE" id="PS50111">
    <property type="entry name" value="CHEMOTAXIS_TRANSDUC_2"/>
    <property type="match status" value="1"/>
</dbReference>
<evidence type="ECO:0000256" key="3">
    <source>
        <dbReference type="SAM" id="Phobius"/>
    </source>
</evidence>
<dbReference type="SMART" id="SM00304">
    <property type="entry name" value="HAMP"/>
    <property type="match status" value="1"/>
</dbReference>
<comment type="caution">
    <text evidence="6">The sequence shown here is derived from an EMBL/GenBank/DDBJ whole genome shotgun (WGS) entry which is preliminary data.</text>
</comment>
<organism evidence="6">
    <name type="scientific">bioreactor metagenome</name>
    <dbReference type="NCBI Taxonomy" id="1076179"/>
    <lineage>
        <taxon>unclassified sequences</taxon>
        <taxon>metagenomes</taxon>
        <taxon>ecological metagenomes</taxon>
    </lineage>
</organism>
<evidence type="ECO:0000256" key="1">
    <source>
        <dbReference type="ARBA" id="ARBA00023224"/>
    </source>
</evidence>
<evidence type="ECO:0000256" key="2">
    <source>
        <dbReference type="ARBA" id="ARBA00029447"/>
    </source>
</evidence>
<name>A0A644WGX5_9ZZZZ</name>
<dbReference type="EMBL" id="VSSQ01000821">
    <property type="protein sequence ID" value="MPM01773.1"/>
    <property type="molecule type" value="Genomic_DNA"/>
</dbReference>
<keyword evidence="1" id="KW-0807">Transducer</keyword>
<dbReference type="AlphaFoldDB" id="A0A644WGX5"/>
<evidence type="ECO:0000259" key="4">
    <source>
        <dbReference type="PROSITE" id="PS50111"/>
    </source>
</evidence>
<accession>A0A644WGX5</accession>
<dbReference type="PROSITE" id="PS50885">
    <property type="entry name" value="HAMP"/>
    <property type="match status" value="1"/>
</dbReference>
<dbReference type="InterPro" id="IPR003660">
    <property type="entry name" value="HAMP_dom"/>
</dbReference>
<keyword evidence="3" id="KW-1133">Transmembrane helix</keyword>
<protein>
    <recommendedName>
        <fullName evidence="7">Methyl-accepting chemotaxis protein</fullName>
    </recommendedName>
</protein>
<dbReference type="SUPFAM" id="SSF58104">
    <property type="entry name" value="Methyl-accepting chemotaxis protein (MCP) signaling domain"/>
    <property type="match status" value="1"/>
</dbReference>
<evidence type="ECO:0008006" key="7">
    <source>
        <dbReference type="Google" id="ProtNLM"/>
    </source>
</evidence>
<proteinExistence type="inferred from homology"/>
<dbReference type="Pfam" id="PF00672">
    <property type="entry name" value="HAMP"/>
    <property type="match status" value="1"/>
</dbReference>
<dbReference type="CDD" id="cd06225">
    <property type="entry name" value="HAMP"/>
    <property type="match status" value="1"/>
</dbReference>
<keyword evidence="3" id="KW-0472">Membrane</keyword>
<dbReference type="PANTHER" id="PTHR32089:SF112">
    <property type="entry name" value="LYSOZYME-LIKE PROTEIN-RELATED"/>
    <property type="match status" value="1"/>
</dbReference>
<dbReference type="Gene3D" id="1.10.287.950">
    <property type="entry name" value="Methyl-accepting chemotaxis protein"/>
    <property type="match status" value="1"/>
</dbReference>
<evidence type="ECO:0000313" key="6">
    <source>
        <dbReference type="EMBL" id="MPM01773.1"/>
    </source>
</evidence>